<comment type="caution">
    <text evidence="5">Lacks conserved residue(s) required for the propagation of feature annotation.</text>
</comment>
<dbReference type="Gene3D" id="2.60.40.3510">
    <property type="match status" value="1"/>
</dbReference>
<keyword evidence="4 5" id="KW-1015">Disulfide bond</keyword>
<dbReference type="WBParaSite" id="maker-uti_cns_0005153-snap-gene-0.7-mRNA-1">
    <property type="protein sequence ID" value="maker-uti_cns_0005153-snap-gene-0.7-mRNA-1"/>
    <property type="gene ID" value="maker-uti_cns_0005153-snap-gene-0.7"/>
</dbReference>
<name>A0A1I8HEF0_9PLAT</name>
<evidence type="ECO:0000256" key="5">
    <source>
        <dbReference type="PROSITE-ProRule" id="PRU00076"/>
    </source>
</evidence>
<dbReference type="InterPro" id="IPR000742">
    <property type="entry name" value="EGF"/>
</dbReference>
<keyword evidence="6" id="KW-0732">Signal</keyword>
<dbReference type="Proteomes" id="UP000095280">
    <property type="component" value="Unplaced"/>
</dbReference>
<dbReference type="PROSITE" id="PS50026">
    <property type="entry name" value="EGF_3"/>
    <property type="match status" value="1"/>
</dbReference>
<dbReference type="CDD" id="cd00054">
    <property type="entry name" value="EGF_CA"/>
    <property type="match status" value="1"/>
</dbReference>
<dbReference type="Gene3D" id="2.10.25.10">
    <property type="entry name" value="Laminin"/>
    <property type="match status" value="1"/>
</dbReference>
<dbReference type="AlphaFoldDB" id="A0A1I8HEF0"/>
<proteinExistence type="predicted"/>
<keyword evidence="1" id="KW-0217">Developmental protein</keyword>
<dbReference type="Pfam" id="PF00008">
    <property type="entry name" value="EGF"/>
    <property type="match status" value="1"/>
</dbReference>
<dbReference type="SUPFAM" id="SSF57196">
    <property type="entry name" value="EGF/Laminin"/>
    <property type="match status" value="1"/>
</dbReference>
<dbReference type="PROSITE" id="PS01186">
    <property type="entry name" value="EGF_2"/>
    <property type="match status" value="1"/>
</dbReference>
<dbReference type="SMART" id="SM00181">
    <property type="entry name" value="EGF"/>
    <property type="match status" value="1"/>
</dbReference>
<evidence type="ECO:0000256" key="6">
    <source>
        <dbReference type="SAM" id="SignalP"/>
    </source>
</evidence>
<dbReference type="SMART" id="SM00179">
    <property type="entry name" value="EGF_CA"/>
    <property type="match status" value="1"/>
</dbReference>
<dbReference type="OrthoDB" id="41109at2759"/>
<evidence type="ECO:0000256" key="4">
    <source>
        <dbReference type="ARBA" id="ARBA00023157"/>
    </source>
</evidence>
<dbReference type="FunFam" id="2.10.25.10:FF:000031">
    <property type="entry name" value="neurogenic locus notch homolog protein 3"/>
    <property type="match status" value="1"/>
</dbReference>
<evidence type="ECO:0000313" key="8">
    <source>
        <dbReference type="Proteomes" id="UP000095280"/>
    </source>
</evidence>
<evidence type="ECO:0000256" key="3">
    <source>
        <dbReference type="ARBA" id="ARBA00022737"/>
    </source>
</evidence>
<dbReference type="PROSITE" id="PS00010">
    <property type="entry name" value="ASX_HYDROXYL"/>
    <property type="match status" value="1"/>
</dbReference>
<evidence type="ECO:0000313" key="9">
    <source>
        <dbReference type="WBParaSite" id="maker-uti_cns_0005153-snap-gene-0.7-mRNA-1"/>
    </source>
</evidence>
<dbReference type="PROSITE" id="PS00022">
    <property type="entry name" value="EGF_1"/>
    <property type="match status" value="1"/>
</dbReference>
<protein>
    <submittedName>
        <fullName evidence="9 10">EGF-like domain-containing protein</fullName>
    </submittedName>
</protein>
<dbReference type="GO" id="GO:0007154">
    <property type="term" value="P:cell communication"/>
    <property type="evidence" value="ECO:0007669"/>
    <property type="project" value="InterPro"/>
</dbReference>
<keyword evidence="3" id="KW-0677">Repeat</keyword>
<dbReference type="WBParaSite" id="maker-uti_cns_0005812-snap-gene-0.7-mRNA-1">
    <property type="protein sequence ID" value="maker-uti_cns_0005812-snap-gene-0.7-mRNA-1"/>
    <property type="gene ID" value="maker-uti_cns_0005812-snap-gene-0.7"/>
</dbReference>
<dbReference type="InterPro" id="IPR001774">
    <property type="entry name" value="DSL"/>
</dbReference>
<keyword evidence="2 5" id="KW-0245">EGF-like domain</keyword>
<dbReference type="InterPro" id="IPR001881">
    <property type="entry name" value="EGF-like_Ca-bd_dom"/>
</dbReference>
<keyword evidence="8" id="KW-1185">Reference proteome</keyword>
<feature type="chain" id="PRO_5011395019" evidence="6">
    <location>
        <begin position="23"/>
        <end position="286"/>
    </location>
</feature>
<dbReference type="SMART" id="SM00051">
    <property type="entry name" value="DSL"/>
    <property type="match status" value="1"/>
</dbReference>
<dbReference type="STRING" id="282301.A0A1I8HEF0"/>
<organism evidence="8 10">
    <name type="scientific">Macrostomum lignano</name>
    <dbReference type="NCBI Taxonomy" id="282301"/>
    <lineage>
        <taxon>Eukaryota</taxon>
        <taxon>Metazoa</taxon>
        <taxon>Spiralia</taxon>
        <taxon>Lophotrochozoa</taxon>
        <taxon>Platyhelminthes</taxon>
        <taxon>Rhabditophora</taxon>
        <taxon>Macrostomorpha</taxon>
        <taxon>Macrostomida</taxon>
        <taxon>Macrostomidae</taxon>
        <taxon>Macrostomum</taxon>
    </lineage>
</organism>
<evidence type="ECO:0000259" key="7">
    <source>
        <dbReference type="PROSITE" id="PS50026"/>
    </source>
</evidence>
<evidence type="ECO:0000256" key="2">
    <source>
        <dbReference type="ARBA" id="ARBA00022536"/>
    </source>
</evidence>
<reference evidence="9 10" key="1">
    <citation type="submission" date="2016-11" db="UniProtKB">
        <authorList>
            <consortium name="WormBaseParasite"/>
        </authorList>
    </citation>
    <scope>IDENTIFICATION</scope>
</reference>
<evidence type="ECO:0000256" key="1">
    <source>
        <dbReference type="ARBA" id="ARBA00022473"/>
    </source>
</evidence>
<dbReference type="InterPro" id="IPR000152">
    <property type="entry name" value="EGF-type_Asp/Asn_hydroxyl_site"/>
</dbReference>
<feature type="domain" description="EGF-like" evidence="7">
    <location>
        <begin position="182"/>
        <end position="218"/>
    </location>
</feature>
<dbReference type="GO" id="GO:0005509">
    <property type="term" value="F:calcium ion binding"/>
    <property type="evidence" value="ECO:0007669"/>
    <property type="project" value="InterPro"/>
</dbReference>
<sequence>MLQFVSLFSLLLLLSAPSPGRADEPHHGLLHVEFVQYAVPDSRLASGHYCDSLFFLKKRVSPCDPQVNLCVGPAGDFKSCSVAKIALPWIKNSDSVNFGSKIGGMSNPVTQPFSKLPEALSLSSTIYDHDRVGSADLIETLQRSSVTPTKSKQTVQLSHRTHLRIRLWISCATNYYGYLCRLFNHCHTKPCGDHGRCINSAASFRCSCQAGWSGERCDKNDSAGNPCAGRKAKRFHVCRLKYKRGRPSLIAVEYVTKPVARGDSCEMSRSKKTVTGSKASSMCRHG</sequence>
<evidence type="ECO:0000313" key="10">
    <source>
        <dbReference type="WBParaSite" id="maker-uti_cns_0005812-snap-gene-0.7-mRNA-1"/>
    </source>
</evidence>
<dbReference type="GO" id="GO:0016020">
    <property type="term" value="C:membrane"/>
    <property type="evidence" value="ECO:0007669"/>
    <property type="project" value="InterPro"/>
</dbReference>
<feature type="disulfide bond" evidence="5">
    <location>
        <begin position="208"/>
        <end position="217"/>
    </location>
</feature>
<accession>A0A1I8HEF0</accession>
<feature type="signal peptide" evidence="6">
    <location>
        <begin position="1"/>
        <end position="22"/>
    </location>
</feature>